<accession>A0A9W9RIB9</accession>
<organism evidence="2 3">
    <name type="scientific">Penicillium concentricum</name>
    <dbReference type="NCBI Taxonomy" id="293559"/>
    <lineage>
        <taxon>Eukaryota</taxon>
        <taxon>Fungi</taxon>
        <taxon>Dikarya</taxon>
        <taxon>Ascomycota</taxon>
        <taxon>Pezizomycotina</taxon>
        <taxon>Eurotiomycetes</taxon>
        <taxon>Eurotiomycetidae</taxon>
        <taxon>Eurotiales</taxon>
        <taxon>Aspergillaceae</taxon>
        <taxon>Penicillium</taxon>
    </lineage>
</organism>
<proteinExistence type="predicted"/>
<dbReference type="Pfam" id="PF20150">
    <property type="entry name" value="2EXR"/>
    <property type="match status" value="1"/>
</dbReference>
<gene>
    <name evidence="2" type="ORF">N7517_009767</name>
</gene>
<dbReference type="RefSeq" id="XP_056576062.1">
    <property type="nucleotide sequence ID" value="XM_056727490.1"/>
</dbReference>
<reference evidence="2" key="2">
    <citation type="journal article" date="2023" name="IMA Fungus">
        <title>Comparative genomic study of the Penicillium genus elucidates a diverse pangenome and 15 lateral gene transfer events.</title>
        <authorList>
            <person name="Petersen C."/>
            <person name="Sorensen T."/>
            <person name="Nielsen M.R."/>
            <person name="Sondergaard T.E."/>
            <person name="Sorensen J.L."/>
            <person name="Fitzpatrick D.A."/>
            <person name="Frisvad J.C."/>
            <person name="Nielsen K.L."/>
        </authorList>
    </citation>
    <scope>NUCLEOTIDE SEQUENCE</scope>
    <source>
        <strain evidence="2">IBT 3081</strain>
    </source>
</reference>
<evidence type="ECO:0000313" key="3">
    <source>
        <dbReference type="Proteomes" id="UP001147752"/>
    </source>
</evidence>
<dbReference type="AlphaFoldDB" id="A0A9W9RIB9"/>
<name>A0A9W9RIB9_9EURO</name>
<dbReference type="OrthoDB" id="3540486at2759"/>
<protein>
    <recommendedName>
        <fullName evidence="1">2EXR domain-containing protein</fullName>
    </recommendedName>
</protein>
<feature type="domain" description="2EXR" evidence="1">
    <location>
        <begin position="6"/>
        <end position="104"/>
    </location>
</feature>
<dbReference type="Proteomes" id="UP001147752">
    <property type="component" value="Unassembled WGS sequence"/>
</dbReference>
<evidence type="ECO:0000313" key="2">
    <source>
        <dbReference type="EMBL" id="KAJ5360576.1"/>
    </source>
</evidence>
<evidence type="ECO:0000259" key="1">
    <source>
        <dbReference type="Pfam" id="PF20150"/>
    </source>
</evidence>
<dbReference type="PANTHER" id="PTHR35910:SF1">
    <property type="entry name" value="2EXR DOMAIN-CONTAINING PROTEIN"/>
    <property type="match status" value="1"/>
</dbReference>
<keyword evidence="3" id="KW-1185">Reference proteome</keyword>
<dbReference type="PANTHER" id="PTHR35910">
    <property type="entry name" value="2EXR DOMAIN-CONTAINING PROTEIN"/>
    <property type="match status" value="1"/>
</dbReference>
<dbReference type="InterPro" id="IPR045518">
    <property type="entry name" value="2EXR"/>
</dbReference>
<comment type="caution">
    <text evidence="2">The sequence shown here is derived from an EMBL/GenBank/DDBJ whole genome shotgun (WGS) entry which is preliminary data.</text>
</comment>
<dbReference type="EMBL" id="JAPZBT010000004">
    <property type="protein sequence ID" value="KAJ5360576.1"/>
    <property type="molecule type" value="Genomic_DNA"/>
</dbReference>
<dbReference type="GeneID" id="81466673"/>
<reference evidence="2" key="1">
    <citation type="submission" date="2022-12" db="EMBL/GenBank/DDBJ databases">
        <authorList>
            <person name="Petersen C."/>
        </authorList>
    </citation>
    <scope>NUCLEOTIDE SEQUENCE</scope>
    <source>
        <strain evidence="2">IBT 3081</strain>
    </source>
</reference>
<sequence length="376" mass="43950">MTNDLFHYFSYLPLELRRMIWMHCLPHRIAEEDSPDYWFDGYESKQVCWARRLEFQNSQPPVIAFVNSESRQVALEQGHLLELPYEITLRESKKIWVQPRRDVLHYNWTRMWYAIQGVDSDGPGSVDEFLLHAKDLGMRPSVTAELIYTFSLKQVLECDGDVDELCRENPLHFGMWAIPKILYHGRGEAADDVREMVDLLPWAKDQRSRLDITMAGVSLHITSEVALKSGLFGLLGDAPVQMVDVDDEARVREFQALYREHAFEKEPVVQTLFETFTSRGNMEKKAEWTILAYMWQSARERKLDILGTNPGSAWLPNLSEQKDIYMDEHLPNEQHPWVKHARQLAPQLRLRIKVHYCTNQCYIKERLPKGAAFEGR</sequence>